<evidence type="ECO:0000259" key="2">
    <source>
        <dbReference type="PROSITE" id="PS50127"/>
    </source>
</evidence>
<evidence type="ECO:0000313" key="3">
    <source>
        <dbReference type="EMBL" id="CAI5439949.1"/>
    </source>
</evidence>
<feature type="region of interest" description="Disordered" evidence="1">
    <location>
        <begin position="29"/>
        <end position="65"/>
    </location>
</feature>
<evidence type="ECO:0000256" key="1">
    <source>
        <dbReference type="SAM" id="MobiDB-lite"/>
    </source>
</evidence>
<dbReference type="Gene3D" id="3.10.110.10">
    <property type="entry name" value="Ubiquitin Conjugating Enzyme"/>
    <property type="match status" value="1"/>
</dbReference>
<sequence length="331" mass="37463">MDEDSLEDILREFQDESFSQVYVNYGGADLEFDHPRENSAGSSDLPGPSTSQITQPSPILHFNPHEQEPSISQITVFDPNQPGPSNAQENVSFGAKIYSIPTVTQNGFEFEEKEADGDVLEPPPAKKFSISTIIPSSNQQQYASELDFLNRQINSTTSENMVFRRRNYLAPGELATQKCLENSMPFADVELLNGACRTAPLPPDNLIWPFYLAGAPGTPYEKAKFFGKLNFSRDTMDTCPPHVKFDTIFFHPDCCRDGNLDMRELAKDWNSQKSIVDVFEHIWHKMRNCAAISATRSLRDYYQPDLAAHAKFEPKRFLIFIAYVTKHTNCE</sequence>
<dbReference type="InterPro" id="IPR000608">
    <property type="entry name" value="UBC"/>
</dbReference>
<dbReference type="SUPFAM" id="SSF54495">
    <property type="entry name" value="UBC-like"/>
    <property type="match status" value="1"/>
</dbReference>
<feature type="compositionally biased region" description="Polar residues" evidence="1">
    <location>
        <begin position="48"/>
        <end position="57"/>
    </location>
</feature>
<dbReference type="AlphaFoldDB" id="A0A9P1I847"/>
<dbReference type="EMBL" id="CANHGI010000001">
    <property type="protein sequence ID" value="CAI5439949.1"/>
    <property type="molecule type" value="Genomic_DNA"/>
</dbReference>
<reference evidence="3" key="1">
    <citation type="submission" date="2022-11" db="EMBL/GenBank/DDBJ databases">
        <authorList>
            <person name="Kikuchi T."/>
        </authorList>
    </citation>
    <scope>NUCLEOTIDE SEQUENCE</scope>
    <source>
        <strain evidence="3">PS1010</strain>
    </source>
</reference>
<proteinExistence type="predicted"/>
<dbReference type="Pfam" id="PF00179">
    <property type="entry name" value="UQ_con"/>
    <property type="match status" value="1"/>
</dbReference>
<dbReference type="InterPro" id="IPR016135">
    <property type="entry name" value="UBQ-conjugating_enzyme/RWD"/>
</dbReference>
<organism evidence="3 4">
    <name type="scientific">Caenorhabditis angaria</name>
    <dbReference type="NCBI Taxonomy" id="860376"/>
    <lineage>
        <taxon>Eukaryota</taxon>
        <taxon>Metazoa</taxon>
        <taxon>Ecdysozoa</taxon>
        <taxon>Nematoda</taxon>
        <taxon>Chromadorea</taxon>
        <taxon>Rhabditida</taxon>
        <taxon>Rhabditina</taxon>
        <taxon>Rhabditomorpha</taxon>
        <taxon>Rhabditoidea</taxon>
        <taxon>Rhabditidae</taxon>
        <taxon>Peloderinae</taxon>
        <taxon>Caenorhabditis</taxon>
    </lineage>
</organism>
<accession>A0A9P1I847</accession>
<keyword evidence="4" id="KW-1185">Reference proteome</keyword>
<protein>
    <recommendedName>
        <fullName evidence="2">UBC core domain-containing protein</fullName>
    </recommendedName>
</protein>
<name>A0A9P1I847_9PELO</name>
<gene>
    <name evidence="3" type="ORF">CAMP_LOCUS2586</name>
</gene>
<evidence type="ECO:0000313" key="4">
    <source>
        <dbReference type="Proteomes" id="UP001152747"/>
    </source>
</evidence>
<dbReference type="Proteomes" id="UP001152747">
    <property type="component" value="Unassembled WGS sequence"/>
</dbReference>
<dbReference type="CDD" id="cd00195">
    <property type="entry name" value="UBCc_UEV"/>
    <property type="match status" value="1"/>
</dbReference>
<comment type="caution">
    <text evidence="3">The sequence shown here is derived from an EMBL/GenBank/DDBJ whole genome shotgun (WGS) entry which is preliminary data.</text>
</comment>
<dbReference type="PROSITE" id="PS50127">
    <property type="entry name" value="UBC_2"/>
    <property type="match status" value="1"/>
</dbReference>
<feature type="domain" description="UBC core" evidence="2">
    <location>
        <begin position="175"/>
        <end position="331"/>
    </location>
</feature>